<reference evidence="11 12" key="1">
    <citation type="journal article" date="2007" name="Science">
        <title>Sea anemone genome reveals ancestral eumetazoan gene repertoire and genomic organization.</title>
        <authorList>
            <person name="Putnam N.H."/>
            <person name="Srivastava M."/>
            <person name="Hellsten U."/>
            <person name="Dirks B."/>
            <person name="Chapman J."/>
            <person name="Salamov A."/>
            <person name="Terry A."/>
            <person name="Shapiro H."/>
            <person name="Lindquist E."/>
            <person name="Kapitonov V.V."/>
            <person name="Jurka J."/>
            <person name="Genikhovich G."/>
            <person name="Grigoriev I.V."/>
            <person name="Lucas S.M."/>
            <person name="Steele R.E."/>
            <person name="Finnerty J.R."/>
            <person name="Technau U."/>
            <person name="Martindale M.Q."/>
            <person name="Rokhsar D.S."/>
        </authorList>
    </citation>
    <scope>NUCLEOTIDE SEQUENCE [LARGE SCALE GENOMIC DNA]</scope>
    <source>
        <strain evidence="12">CH2 X CH6</strain>
    </source>
</reference>
<feature type="non-terminal residue" evidence="11">
    <location>
        <position position="230"/>
    </location>
</feature>
<dbReference type="InterPro" id="IPR000276">
    <property type="entry name" value="GPCR_Rhodpsn"/>
</dbReference>
<keyword evidence="4 8" id="KW-0297">G-protein coupled receptor</keyword>
<dbReference type="eggNOG" id="KOG3656">
    <property type="taxonomic scope" value="Eukaryota"/>
</dbReference>
<dbReference type="CDD" id="cd00637">
    <property type="entry name" value="7tm_classA_rhodopsin-like"/>
    <property type="match status" value="1"/>
</dbReference>
<evidence type="ECO:0000256" key="6">
    <source>
        <dbReference type="ARBA" id="ARBA00023170"/>
    </source>
</evidence>
<dbReference type="GO" id="GO:0007186">
    <property type="term" value="P:G protein-coupled receptor signaling pathway"/>
    <property type="evidence" value="ECO:0000318"/>
    <property type="project" value="GO_Central"/>
</dbReference>
<dbReference type="KEGG" id="nve:5495814"/>
<comment type="subcellular location">
    <subcellularLocation>
        <location evidence="1">Membrane</location>
        <topology evidence="1">Multi-pass membrane protein</topology>
    </subcellularLocation>
</comment>
<dbReference type="GO" id="GO:0004930">
    <property type="term" value="F:G protein-coupled receptor activity"/>
    <property type="evidence" value="ECO:0000318"/>
    <property type="project" value="GO_Central"/>
</dbReference>
<dbReference type="Gene3D" id="1.20.1070.10">
    <property type="entry name" value="Rhodopsin 7-helix transmembrane proteins"/>
    <property type="match status" value="1"/>
</dbReference>
<dbReference type="InParanoid" id="A8DW52"/>
<dbReference type="Proteomes" id="UP000001593">
    <property type="component" value="Unassembled WGS sequence"/>
</dbReference>
<name>A8DW52_NEMVE</name>
<dbReference type="Pfam" id="PF00001">
    <property type="entry name" value="7tm_1"/>
    <property type="match status" value="1"/>
</dbReference>
<evidence type="ECO:0000256" key="4">
    <source>
        <dbReference type="ARBA" id="ARBA00023040"/>
    </source>
</evidence>
<evidence type="ECO:0000259" key="10">
    <source>
        <dbReference type="PROSITE" id="PS50262"/>
    </source>
</evidence>
<keyword evidence="7 8" id="KW-0807">Transducer</keyword>
<dbReference type="EMBL" id="DS479144">
    <property type="protein sequence ID" value="EDO25557.1"/>
    <property type="molecule type" value="Genomic_DNA"/>
</dbReference>
<dbReference type="PANTHER" id="PTHR45695">
    <property type="entry name" value="LEUCOKININ RECEPTOR-RELATED"/>
    <property type="match status" value="1"/>
</dbReference>
<dbReference type="PhylomeDB" id="A8DW52"/>
<protein>
    <recommendedName>
        <fullName evidence="10">G-protein coupled receptors family 1 profile domain-containing protein</fullName>
    </recommendedName>
</protein>
<feature type="transmembrane region" description="Helical" evidence="9">
    <location>
        <begin position="6"/>
        <end position="23"/>
    </location>
</feature>
<dbReference type="PROSITE" id="PS00237">
    <property type="entry name" value="G_PROTEIN_RECEP_F1_1"/>
    <property type="match status" value="1"/>
</dbReference>
<feature type="transmembrane region" description="Helical" evidence="9">
    <location>
        <begin position="35"/>
        <end position="52"/>
    </location>
</feature>
<sequence>MIFYTCIVVVGVTGNFLVCHAIFSQARRKTNDMFILNLAVTDLGTCAISIPFDMAEQISKHFLFGKVMCSLLYPLQTILMGTSVLTLLAVSIERYKAIVTPLQPKLRGKLAKAMLIGSWVLSVAVVAPYMVVLKYVNRQCIESWPVPAHAKTFTFVLFVVLYAVPMVIITYCYVRVLRRIHRDRPVSLLVASSLMSNIAIKRRARQNLRLVKMFVTAVVAFALCLLPNHV</sequence>
<gene>
    <name evidence="11" type="ORF">NEMVEDRAFT_v1g157068</name>
</gene>
<evidence type="ECO:0000256" key="1">
    <source>
        <dbReference type="ARBA" id="ARBA00004141"/>
    </source>
</evidence>
<accession>A8DW52</accession>
<comment type="similarity">
    <text evidence="8">Belongs to the G-protein coupled receptor 1 family.</text>
</comment>
<evidence type="ECO:0000256" key="8">
    <source>
        <dbReference type="RuleBase" id="RU000688"/>
    </source>
</evidence>
<evidence type="ECO:0000256" key="9">
    <source>
        <dbReference type="SAM" id="Phobius"/>
    </source>
</evidence>
<keyword evidence="6 8" id="KW-0675">Receptor</keyword>
<keyword evidence="5 9" id="KW-0472">Membrane</keyword>
<organism evidence="11 12">
    <name type="scientific">Nematostella vectensis</name>
    <name type="common">Starlet sea anemone</name>
    <dbReference type="NCBI Taxonomy" id="45351"/>
    <lineage>
        <taxon>Eukaryota</taxon>
        <taxon>Metazoa</taxon>
        <taxon>Cnidaria</taxon>
        <taxon>Anthozoa</taxon>
        <taxon>Hexacorallia</taxon>
        <taxon>Actiniaria</taxon>
        <taxon>Edwardsiidae</taxon>
        <taxon>Nematostella</taxon>
    </lineage>
</organism>
<feature type="transmembrane region" description="Helical" evidence="9">
    <location>
        <begin position="113"/>
        <end position="132"/>
    </location>
</feature>
<dbReference type="SUPFAM" id="SSF81321">
    <property type="entry name" value="Family A G protein-coupled receptor-like"/>
    <property type="match status" value="1"/>
</dbReference>
<feature type="transmembrane region" description="Helical" evidence="9">
    <location>
        <begin position="72"/>
        <end position="92"/>
    </location>
</feature>
<keyword evidence="3 9" id="KW-1133">Transmembrane helix</keyword>
<dbReference type="GO" id="GO:0005886">
    <property type="term" value="C:plasma membrane"/>
    <property type="evidence" value="ECO:0000318"/>
    <property type="project" value="GO_Central"/>
</dbReference>
<evidence type="ECO:0000256" key="5">
    <source>
        <dbReference type="ARBA" id="ARBA00023136"/>
    </source>
</evidence>
<dbReference type="PROSITE" id="PS50262">
    <property type="entry name" value="G_PROTEIN_RECEP_F1_2"/>
    <property type="match status" value="1"/>
</dbReference>
<feature type="transmembrane region" description="Helical" evidence="9">
    <location>
        <begin position="210"/>
        <end position="228"/>
    </location>
</feature>
<feature type="domain" description="G-protein coupled receptors family 1 profile" evidence="10">
    <location>
        <begin position="14"/>
        <end position="230"/>
    </location>
</feature>
<dbReference type="AlphaFoldDB" id="A8DW52"/>
<dbReference type="HOGENOM" id="CLU_009579_6_0_1"/>
<dbReference type="InterPro" id="IPR017452">
    <property type="entry name" value="GPCR_Rhodpsn_7TM"/>
</dbReference>
<evidence type="ECO:0000256" key="2">
    <source>
        <dbReference type="ARBA" id="ARBA00022692"/>
    </source>
</evidence>
<dbReference type="STRING" id="45351.A8DW52"/>
<feature type="transmembrane region" description="Helical" evidence="9">
    <location>
        <begin position="152"/>
        <end position="174"/>
    </location>
</feature>
<evidence type="ECO:0000313" key="11">
    <source>
        <dbReference type="EMBL" id="EDO25557.1"/>
    </source>
</evidence>
<evidence type="ECO:0000256" key="7">
    <source>
        <dbReference type="ARBA" id="ARBA00023224"/>
    </source>
</evidence>
<dbReference type="PRINTS" id="PR00237">
    <property type="entry name" value="GPCRRHODOPSN"/>
</dbReference>
<keyword evidence="12" id="KW-1185">Reference proteome</keyword>
<dbReference type="PANTHER" id="PTHR45695:SF9">
    <property type="entry name" value="LEUCOKININ RECEPTOR"/>
    <property type="match status" value="1"/>
</dbReference>
<keyword evidence="2 8" id="KW-0812">Transmembrane</keyword>
<evidence type="ECO:0000313" key="12">
    <source>
        <dbReference type="Proteomes" id="UP000001593"/>
    </source>
</evidence>
<proteinExistence type="inferred from homology"/>
<evidence type="ECO:0000256" key="3">
    <source>
        <dbReference type="ARBA" id="ARBA00022989"/>
    </source>
</evidence>